<evidence type="ECO:0000313" key="3">
    <source>
        <dbReference type="EMBL" id="MUM78294.1"/>
    </source>
</evidence>
<dbReference type="GO" id="GO:0008270">
    <property type="term" value="F:zinc ion binding"/>
    <property type="evidence" value="ECO:0007669"/>
    <property type="project" value="InterPro"/>
</dbReference>
<organism evidence="3 4">
    <name type="scientific">Pseudodesulfovibrio alkaliphilus</name>
    <dbReference type="NCBI Taxonomy" id="2661613"/>
    <lineage>
        <taxon>Bacteria</taxon>
        <taxon>Pseudomonadati</taxon>
        <taxon>Thermodesulfobacteriota</taxon>
        <taxon>Desulfovibrionia</taxon>
        <taxon>Desulfovibrionales</taxon>
        <taxon>Desulfovibrionaceae</taxon>
    </lineage>
</organism>
<evidence type="ECO:0000256" key="1">
    <source>
        <dbReference type="ARBA" id="ARBA00023159"/>
    </source>
</evidence>
<name>A0A7K1KQB9_9BACT</name>
<reference evidence="3 4" key="1">
    <citation type="submission" date="2019-11" db="EMBL/GenBank/DDBJ databases">
        <title>Pseudodesulfovibrio alkaliphilus, sp. nov., an alkaliphilic sulfate-reducing bacteria from mud volcano of Taman peninsula, Russia.</title>
        <authorList>
            <person name="Frolova A."/>
            <person name="Merkel A.Y."/>
            <person name="Slobodkin A.I."/>
        </authorList>
    </citation>
    <scope>NUCLEOTIDE SEQUENCE [LARGE SCALE GENOMIC DNA]</scope>
    <source>
        <strain evidence="3 4">F-1</strain>
    </source>
</reference>
<evidence type="ECO:0000259" key="2">
    <source>
        <dbReference type="Pfam" id="PF02805"/>
    </source>
</evidence>
<dbReference type="SUPFAM" id="SSF57884">
    <property type="entry name" value="Ada DNA repair protein, N-terminal domain (N-Ada 10)"/>
    <property type="match status" value="1"/>
</dbReference>
<dbReference type="EMBL" id="WODC01000007">
    <property type="protein sequence ID" value="MUM78294.1"/>
    <property type="molecule type" value="Genomic_DNA"/>
</dbReference>
<dbReference type="Pfam" id="PF02805">
    <property type="entry name" value="Ada_Zn_binding"/>
    <property type="match status" value="1"/>
</dbReference>
<dbReference type="Proteomes" id="UP000461162">
    <property type="component" value="Unassembled WGS sequence"/>
</dbReference>
<protein>
    <recommendedName>
        <fullName evidence="2">Ada DNA repair metal-binding domain-containing protein</fullName>
    </recommendedName>
</protein>
<dbReference type="GO" id="GO:0006281">
    <property type="term" value="P:DNA repair"/>
    <property type="evidence" value="ECO:0007669"/>
    <property type="project" value="InterPro"/>
</dbReference>
<dbReference type="Gene3D" id="3.40.10.10">
    <property type="entry name" value="DNA Methylphosphotriester Repair Domain"/>
    <property type="match status" value="1"/>
</dbReference>
<keyword evidence="1" id="KW-0010">Activator</keyword>
<sequence length="51" mass="5973">MRSVYFHGNNKSRVFHDQGCRYFNCKNCTELFQNRQEAIQAGFKPCGICKP</sequence>
<accession>A0A7K1KQB9</accession>
<dbReference type="GO" id="GO:0006355">
    <property type="term" value="P:regulation of DNA-templated transcription"/>
    <property type="evidence" value="ECO:0007669"/>
    <property type="project" value="InterPro"/>
</dbReference>
<dbReference type="GO" id="GO:0008168">
    <property type="term" value="F:methyltransferase activity"/>
    <property type="evidence" value="ECO:0007669"/>
    <property type="project" value="InterPro"/>
</dbReference>
<feature type="domain" description="Ada DNA repair metal-binding" evidence="2">
    <location>
        <begin position="4"/>
        <end position="51"/>
    </location>
</feature>
<keyword evidence="4" id="KW-1185">Reference proteome</keyword>
<comment type="caution">
    <text evidence="3">The sequence shown here is derived from an EMBL/GenBank/DDBJ whole genome shotgun (WGS) entry which is preliminary data.</text>
</comment>
<dbReference type="InterPro" id="IPR035451">
    <property type="entry name" value="Ada-like_dom_sf"/>
</dbReference>
<proteinExistence type="predicted"/>
<dbReference type="RefSeq" id="WP_367614107.1">
    <property type="nucleotide sequence ID" value="NZ_WODC01000007.1"/>
</dbReference>
<evidence type="ECO:0000313" key="4">
    <source>
        <dbReference type="Proteomes" id="UP000461162"/>
    </source>
</evidence>
<gene>
    <name evidence="3" type="ORF">GKC30_11675</name>
</gene>
<dbReference type="InterPro" id="IPR004026">
    <property type="entry name" value="Ada_DNA_repair_Zn-bd"/>
</dbReference>
<dbReference type="GO" id="GO:0003677">
    <property type="term" value="F:DNA binding"/>
    <property type="evidence" value="ECO:0007669"/>
    <property type="project" value="InterPro"/>
</dbReference>
<dbReference type="AlphaFoldDB" id="A0A7K1KQB9"/>